<evidence type="ECO:0000313" key="2">
    <source>
        <dbReference type="Ensembl" id="ENSACAP00000007956.3"/>
    </source>
</evidence>
<comment type="similarity">
    <text evidence="1">Belongs to the short-chain dehydrogenases/reductases (SDR) family.</text>
</comment>
<accession>H9GDH6</accession>
<protein>
    <recommendedName>
        <fullName evidence="4">Dehydrogenase/reductase 4</fullName>
    </recommendedName>
</protein>
<keyword evidence="3" id="KW-1185">Reference proteome</keyword>
<dbReference type="FunFam" id="3.40.50.720:FF:000084">
    <property type="entry name" value="Short-chain dehydrogenase reductase"/>
    <property type="match status" value="1"/>
</dbReference>
<evidence type="ECO:0000313" key="3">
    <source>
        <dbReference type="Proteomes" id="UP000001646"/>
    </source>
</evidence>
<proteinExistence type="inferred from homology"/>
<dbReference type="PANTHER" id="PTHR43943">
    <property type="entry name" value="DEHYDROGENASE/REDUCTASE (SDR FAMILY) MEMBER 4"/>
    <property type="match status" value="1"/>
</dbReference>
<dbReference type="Ensembl" id="ENSACAT00000008126.3">
    <property type="protein sequence ID" value="ENSACAP00000007956.3"/>
    <property type="gene ID" value="ENSACAG00000008086.3"/>
</dbReference>
<reference evidence="2" key="3">
    <citation type="submission" date="2025-09" db="UniProtKB">
        <authorList>
            <consortium name="Ensembl"/>
        </authorList>
    </citation>
    <scope>IDENTIFICATION</scope>
</reference>
<evidence type="ECO:0000256" key="1">
    <source>
        <dbReference type="ARBA" id="ARBA00006484"/>
    </source>
</evidence>
<dbReference type="Proteomes" id="UP000001646">
    <property type="component" value="Unplaced"/>
</dbReference>
<evidence type="ECO:0008006" key="4">
    <source>
        <dbReference type="Google" id="ProtNLM"/>
    </source>
</evidence>
<dbReference type="NCBIfam" id="NF005559">
    <property type="entry name" value="PRK07231.1"/>
    <property type="match status" value="1"/>
</dbReference>
<dbReference type="InParanoid" id="H9GDH6"/>
<dbReference type="GO" id="GO:0004090">
    <property type="term" value="F:carbonyl reductase (NADPH) activity"/>
    <property type="evidence" value="ECO:0000318"/>
    <property type="project" value="GO_Central"/>
</dbReference>
<dbReference type="Pfam" id="PF13561">
    <property type="entry name" value="adh_short_C2"/>
    <property type="match status" value="1"/>
</dbReference>
<dbReference type="eggNOG" id="KOG0725">
    <property type="taxonomic scope" value="Eukaryota"/>
</dbReference>
<gene>
    <name evidence="2" type="primary">LOC100553479</name>
</gene>
<reference evidence="2" key="2">
    <citation type="submission" date="2025-08" db="UniProtKB">
        <authorList>
            <consortium name="Ensembl"/>
        </authorList>
    </citation>
    <scope>IDENTIFICATION</scope>
</reference>
<dbReference type="Gene3D" id="3.40.50.720">
    <property type="entry name" value="NAD(P)-binding Rossmann-like Domain"/>
    <property type="match status" value="1"/>
</dbReference>
<dbReference type="InterPro" id="IPR036291">
    <property type="entry name" value="NAD(P)-bd_dom_sf"/>
</dbReference>
<name>H9GDH6_ANOCA</name>
<dbReference type="AlphaFoldDB" id="H9GDH6"/>
<dbReference type="PANTHER" id="PTHR43943:SF2">
    <property type="entry name" value="DEHYDROGENASE_REDUCTASE 4"/>
    <property type="match status" value="1"/>
</dbReference>
<sequence>MMQGLGCNHCWINCNCSLPCRAECKKRTEPEAMFPRAFSSFAAIPQARQAMSRFVRMNATDSKSRLANKVAVVTASTEGIGFAIARRLAQDGAHVVLSSRKKANVDRAVAELQTENLSVSGLVCHVGKAEDRKRLIETAVERHGGIDILVSNAAVNPYFGSILDTPGEVWDKILDINVKAAAMLVQSVVPHMEKRGGGAIVLVSSIAAYSPFPGLGPYNVSKTALLGLVRNFVPELSSRKIRINCLAPGLIETKFSLALREDEATLEKTMESLRIQRIGVPSDCSGIVSFLCSPDADYITGETIVVAGGAPSRL</sequence>
<dbReference type="PRINTS" id="PR00081">
    <property type="entry name" value="GDHRDH"/>
</dbReference>
<dbReference type="GeneTree" id="ENSGT00940000158919"/>
<reference evidence="2" key="1">
    <citation type="submission" date="2009-12" db="EMBL/GenBank/DDBJ databases">
        <title>The Genome Sequence of Anolis carolinensis (Green Anole Lizard).</title>
        <authorList>
            <consortium name="The Genome Sequencing Platform"/>
            <person name="Di Palma F."/>
            <person name="Alfoldi J."/>
            <person name="Heiman D."/>
            <person name="Young S."/>
            <person name="Grabherr M."/>
            <person name="Johnson J."/>
            <person name="Lander E.S."/>
            <person name="Lindblad-Toh K."/>
        </authorList>
    </citation>
    <scope>NUCLEOTIDE SEQUENCE [LARGE SCALE GENOMIC DNA]</scope>
    <source>
        <strain evidence="2">JBL SC #1</strain>
    </source>
</reference>
<dbReference type="STRING" id="28377.ENSACAP00000007956"/>
<dbReference type="Bgee" id="ENSACAG00000008086">
    <property type="expression patterns" value="Expressed in kidney and 12 other cell types or tissues"/>
</dbReference>
<dbReference type="HOGENOM" id="CLU_010194_1_1_1"/>
<dbReference type="InterPro" id="IPR002347">
    <property type="entry name" value="SDR_fam"/>
</dbReference>
<dbReference type="PRINTS" id="PR00080">
    <property type="entry name" value="SDRFAMILY"/>
</dbReference>
<organism evidence="2 3">
    <name type="scientific">Anolis carolinensis</name>
    <name type="common">Green anole</name>
    <name type="synonym">American chameleon</name>
    <dbReference type="NCBI Taxonomy" id="28377"/>
    <lineage>
        <taxon>Eukaryota</taxon>
        <taxon>Metazoa</taxon>
        <taxon>Chordata</taxon>
        <taxon>Craniata</taxon>
        <taxon>Vertebrata</taxon>
        <taxon>Euteleostomi</taxon>
        <taxon>Lepidosauria</taxon>
        <taxon>Squamata</taxon>
        <taxon>Bifurcata</taxon>
        <taxon>Unidentata</taxon>
        <taxon>Episquamata</taxon>
        <taxon>Toxicofera</taxon>
        <taxon>Iguania</taxon>
        <taxon>Dactyloidae</taxon>
        <taxon>Anolis</taxon>
    </lineage>
</organism>
<dbReference type="SUPFAM" id="SSF51735">
    <property type="entry name" value="NAD(P)-binding Rossmann-fold domains"/>
    <property type="match status" value="1"/>
</dbReference>